<dbReference type="InterPro" id="IPR001405">
    <property type="entry name" value="UPF0758"/>
</dbReference>
<feature type="domain" description="MPN" evidence="7">
    <location>
        <begin position="110"/>
        <end position="232"/>
    </location>
</feature>
<dbReference type="InterPro" id="IPR037518">
    <property type="entry name" value="MPN"/>
</dbReference>
<keyword evidence="9" id="KW-1185">Reference proteome</keyword>
<dbReference type="PROSITE" id="PS50249">
    <property type="entry name" value="MPN"/>
    <property type="match status" value="1"/>
</dbReference>
<dbReference type="PANTHER" id="PTHR30471:SF3">
    <property type="entry name" value="UPF0758 PROTEIN YEES-RELATED"/>
    <property type="match status" value="1"/>
</dbReference>
<keyword evidence="5" id="KW-0482">Metalloprotease</keyword>
<keyword evidence="3" id="KW-0378">Hydrolase</keyword>
<comment type="similarity">
    <text evidence="6">Belongs to the UPF0758 family.</text>
</comment>
<dbReference type="InterPro" id="IPR046778">
    <property type="entry name" value="UPF0758_N"/>
</dbReference>
<dbReference type="Pfam" id="PF04002">
    <property type="entry name" value="RadC"/>
    <property type="match status" value="1"/>
</dbReference>
<evidence type="ECO:0000259" key="7">
    <source>
        <dbReference type="PROSITE" id="PS50249"/>
    </source>
</evidence>
<dbReference type="Proteomes" id="UP001597387">
    <property type="component" value="Unassembled WGS sequence"/>
</dbReference>
<reference evidence="9" key="1">
    <citation type="journal article" date="2019" name="Int. J. Syst. Evol. Microbiol.">
        <title>The Global Catalogue of Microorganisms (GCM) 10K type strain sequencing project: providing services to taxonomists for standard genome sequencing and annotation.</title>
        <authorList>
            <consortium name="The Broad Institute Genomics Platform"/>
            <consortium name="The Broad Institute Genome Sequencing Center for Infectious Disease"/>
            <person name="Wu L."/>
            <person name="Ma J."/>
        </authorList>
    </citation>
    <scope>NUCLEOTIDE SEQUENCE [LARGE SCALE GENOMIC DNA]</scope>
    <source>
        <strain evidence="9">KCTC 42217</strain>
    </source>
</reference>
<dbReference type="PROSITE" id="PS01302">
    <property type="entry name" value="UPF0758"/>
    <property type="match status" value="1"/>
</dbReference>
<keyword evidence="1" id="KW-0645">Protease</keyword>
<evidence type="ECO:0000313" key="9">
    <source>
        <dbReference type="Proteomes" id="UP001597387"/>
    </source>
</evidence>
<dbReference type="CDD" id="cd08071">
    <property type="entry name" value="MPN_DUF2466"/>
    <property type="match status" value="1"/>
</dbReference>
<accession>A0ABW4ZG62</accession>
<gene>
    <name evidence="8" type="primary">radC</name>
    <name evidence="8" type="ORF">ACFSJU_00880</name>
</gene>
<dbReference type="NCBIfam" id="NF000642">
    <property type="entry name" value="PRK00024.1"/>
    <property type="match status" value="1"/>
</dbReference>
<evidence type="ECO:0000256" key="1">
    <source>
        <dbReference type="ARBA" id="ARBA00022670"/>
    </source>
</evidence>
<comment type="caution">
    <text evidence="8">The sequence shown here is derived from an EMBL/GenBank/DDBJ whole genome shotgun (WGS) entry which is preliminary data.</text>
</comment>
<proteinExistence type="inferred from homology"/>
<evidence type="ECO:0000256" key="6">
    <source>
        <dbReference type="RuleBase" id="RU003797"/>
    </source>
</evidence>
<organism evidence="8 9">
    <name type="scientific">Paradesertivirga mongoliensis</name>
    <dbReference type="NCBI Taxonomy" id="2100740"/>
    <lineage>
        <taxon>Bacteria</taxon>
        <taxon>Pseudomonadati</taxon>
        <taxon>Bacteroidota</taxon>
        <taxon>Sphingobacteriia</taxon>
        <taxon>Sphingobacteriales</taxon>
        <taxon>Sphingobacteriaceae</taxon>
        <taxon>Paradesertivirga</taxon>
    </lineage>
</organism>
<name>A0ABW4ZG62_9SPHI</name>
<sequence>METYKDKITIKSWAEEDRPREKLLSQGRRSLTDAELIAILIGSGSRQETAVELSKRILHSFENDLDKLGRLSVKELSKFRGIGEAKAISIISAMELGRRRRESETAKVSQITCSRDIFNLMKRYLADLNHEEFWIVLLNRANNVLSQHLISKGGQAGTIADPKIIFQAALENHAASIILSHNHPSGNLKPSQADINLTRKLRDAGQLLDISVLDHVIFTNSSYFSFADEGML</sequence>
<evidence type="ECO:0000256" key="4">
    <source>
        <dbReference type="ARBA" id="ARBA00022833"/>
    </source>
</evidence>
<keyword evidence="4" id="KW-0862">Zinc</keyword>
<dbReference type="InterPro" id="IPR025657">
    <property type="entry name" value="RadC_JAB"/>
</dbReference>
<dbReference type="Pfam" id="PF20582">
    <property type="entry name" value="UPF0758_N"/>
    <property type="match status" value="1"/>
</dbReference>
<evidence type="ECO:0000313" key="8">
    <source>
        <dbReference type="EMBL" id="MFD2160928.1"/>
    </source>
</evidence>
<dbReference type="RefSeq" id="WP_255905177.1">
    <property type="nucleotide sequence ID" value="NZ_JAFMZO010000005.1"/>
</dbReference>
<dbReference type="EMBL" id="JBHUHZ010000001">
    <property type="protein sequence ID" value="MFD2160928.1"/>
    <property type="molecule type" value="Genomic_DNA"/>
</dbReference>
<evidence type="ECO:0000256" key="3">
    <source>
        <dbReference type="ARBA" id="ARBA00022801"/>
    </source>
</evidence>
<evidence type="ECO:0000256" key="2">
    <source>
        <dbReference type="ARBA" id="ARBA00022723"/>
    </source>
</evidence>
<keyword evidence="2" id="KW-0479">Metal-binding</keyword>
<dbReference type="PANTHER" id="PTHR30471">
    <property type="entry name" value="DNA REPAIR PROTEIN RADC"/>
    <property type="match status" value="1"/>
</dbReference>
<dbReference type="NCBIfam" id="TIGR00608">
    <property type="entry name" value="radc"/>
    <property type="match status" value="1"/>
</dbReference>
<dbReference type="InterPro" id="IPR020891">
    <property type="entry name" value="UPF0758_CS"/>
</dbReference>
<evidence type="ECO:0000256" key="5">
    <source>
        <dbReference type="ARBA" id="ARBA00023049"/>
    </source>
</evidence>
<dbReference type="Gene3D" id="3.40.140.10">
    <property type="entry name" value="Cytidine Deaminase, domain 2"/>
    <property type="match status" value="1"/>
</dbReference>
<protein>
    <submittedName>
        <fullName evidence="8">DNA repair protein RadC</fullName>
    </submittedName>
</protein>